<keyword evidence="2" id="KW-1185">Reference proteome</keyword>
<reference evidence="1" key="1">
    <citation type="submission" date="2022-10" db="EMBL/GenBank/DDBJ databases">
        <title>Tapping the CABI collections for fungal endophytes: first genome assemblies for Collariella, Neodidymelliopsis, Ascochyta clinopodiicola, Didymella pomorum, Didymosphaeria variabile, Neocosmospora piperis and Neocucurbitaria cava.</title>
        <authorList>
            <person name="Hill R."/>
        </authorList>
    </citation>
    <scope>NUCLEOTIDE SEQUENCE</scope>
    <source>
        <strain evidence="1">IMI 360193</strain>
    </source>
</reference>
<dbReference type="EMBL" id="JAPEUV010000050">
    <property type="protein sequence ID" value="KAJ4336359.1"/>
    <property type="molecule type" value="Genomic_DNA"/>
</dbReference>
<protein>
    <submittedName>
        <fullName evidence="1">Uncharacterized protein</fullName>
    </submittedName>
</protein>
<name>A0A9W8WZW8_9PLEO</name>
<organism evidence="1 2">
    <name type="scientific">Didymella glomerata</name>
    <dbReference type="NCBI Taxonomy" id="749621"/>
    <lineage>
        <taxon>Eukaryota</taxon>
        <taxon>Fungi</taxon>
        <taxon>Dikarya</taxon>
        <taxon>Ascomycota</taxon>
        <taxon>Pezizomycotina</taxon>
        <taxon>Dothideomycetes</taxon>
        <taxon>Pleosporomycetidae</taxon>
        <taxon>Pleosporales</taxon>
        <taxon>Pleosporineae</taxon>
        <taxon>Didymellaceae</taxon>
        <taxon>Didymella</taxon>
    </lineage>
</organism>
<sequence length="161" mass="18796">MNVMFDPWPTVLDVVLFASAISYGVKLWQNSSTQNYQAQMDASWDRRGVIYMKRGEALLDLARHMEKYPWRISDALEEYEQDLKATGDSINNLCHTIAEMKRVQRQAGDVKIDLDELVEQIGWAEEQQELWLTTIEDLRKRWSVKEPVAIQKPQVEILNNI</sequence>
<evidence type="ECO:0000313" key="1">
    <source>
        <dbReference type="EMBL" id="KAJ4336359.1"/>
    </source>
</evidence>
<accession>A0A9W8WZW8</accession>
<dbReference type="AlphaFoldDB" id="A0A9W8WZW8"/>
<gene>
    <name evidence="1" type="ORF">N0V87_005510</name>
</gene>
<dbReference type="Proteomes" id="UP001140562">
    <property type="component" value="Unassembled WGS sequence"/>
</dbReference>
<evidence type="ECO:0000313" key="2">
    <source>
        <dbReference type="Proteomes" id="UP001140562"/>
    </source>
</evidence>
<dbReference type="OrthoDB" id="10407331at2759"/>
<proteinExistence type="predicted"/>
<comment type="caution">
    <text evidence="1">The sequence shown here is derived from an EMBL/GenBank/DDBJ whole genome shotgun (WGS) entry which is preliminary data.</text>
</comment>